<organism evidence="2 3">
    <name type="scientific">Acrocarpospora macrocephala</name>
    <dbReference type="NCBI Taxonomy" id="150177"/>
    <lineage>
        <taxon>Bacteria</taxon>
        <taxon>Bacillati</taxon>
        <taxon>Actinomycetota</taxon>
        <taxon>Actinomycetes</taxon>
        <taxon>Streptosporangiales</taxon>
        <taxon>Streptosporangiaceae</taxon>
        <taxon>Acrocarpospora</taxon>
    </lineage>
</organism>
<dbReference type="PANTHER" id="PTHR43190">
    <property type="entry name" value="N-ACETYL-D-GLUCOSAMINE KINASE"/>
    <property type="match status" value="1"/>
</dbReference>
<dbReference type="OrthoDB" id="5524856at2"/>
<dbReference type="AlphaFoldDB" id="A0A5M3WD73"/>
<name>A0A5M3WD73_9ACTN</name>
<dbReference type="Gene3D" id="3.30.420.40">
    <property type="match status" value="2"/>
</dbReference>
<keyword evidence="2" id="KW-0418">Kinase</keyword>
<evidence type="ECO:0000313" key="3">
    <source>
        <dbReference type="Proteomes" id="UP000331127"/>
    </source>
</evidence>
<keyword evidence="2" id="KW-0808">Transferase</keyword>
<dbReference type="EMBL" id="BLAE01000004">
    <property type="protein sequence ID" value="GES06776.1"/>
    <property type="molecule type" value="Genomic_DNA"/>
</dbReference>
<dbReference type="InterPro" id="IPR002731">
    <property type="entry name" value="ATPase_BadF"/>
</dbReference>
<dbReference type="SUPFAM" id="SSF53067">
    <property type="entry name" value="Actin-like ATPase domain"/>
    <property type="match status" value="2"/>
</dbReference>
<proteinExistence type="predicted"/>
<dbReference type="InterPro" id="IPR043129">
    <property type="entry name" value="ATPase_NBD"/>
</dbReference>
<comment type="caution">
    <text evidence="2">The sequence shown here is derived from an EMBL/GenBank/DDBJ whole genome shotgun (WGS) entry which is preliminary data.</text>
</comment>
<dbReference type="RefSeq" id="WP_155352511.1">
    <property type="nucleotide sequence ID" value="NZ_BAAAHL010000029.1"/>
</dbReference>
<dbReference type="GO" id="GO:0016301">
    <property type="term" value="F:kinase activity"/>
    <property type="evidence" value="ECO:0007669"/>
    <property type="project" value="UniProtKB-KW"/>
</dbReference>
<evidence type="ECO:0000313" key="2">
    <source>
        <dbReference type="EMBL" id="GES06776.1"/>
    </source>
</evidence>
<protein>
    <submittedName>
        <fullName evidence="2">N-acetylglucosamine kinase</fullName>
    </submittedName>
</protein>
<dbReference type="PANTHER" id="PTHR43190:SF3">
    <property type="entry name" value="N-ACETYL-D-GLUCOSAMINE KINASE"/>
    <property type="match status" value="1"/>
</dbReference>
<reference evidence="2 3" key="1">
    <citation type="submission" date="2019-10" db="EMBL/GenBank/DDBJ databases">
        <title>Whole genome shotgun sequence of Acrocarpospora macrocephala NBRC 16266.</title>
        <authorList>
            <person name="Ichikawa N."/>
            <person name="Kimura A."/>
            <person name="Kitahashi Y."/>
            <person name="Komaki H."/>
            <person name="Oguchi A."/>
        </authorList>
    </citation>
    <scope>NUCLEOTIDE SEQUENCE [LARGE SCALE GENOMIC DNA]</scope>
    <source>
        <strain evidence="2 3">NBRC 16266</strain>
    </source>
</reference>
<feature type="domain" description="ATPase BadF/BadG/BcrA/BcrD type" evidence="1">
    <location>
        <begin position="6"/>
        <end position="271"/>
    </location>
</feature>
<dbReference type="InterPro" id="IPR052519">
    <property type="entry name" value="Euk-type_GlcNAc_Kinase"/>
</dbReference>
<evidence type="ECO:0000259" key="1">
    <source>
        <dbReference type="Pfam" id="PF01869"/>
    </source>
</evidence>
<accession>A0A5M3WD73</accession>
<sequence length="328" mass="34332">MPEYVIGVDGGNSKTDVVILTTSGRLLARHRGPGISSPLIDLAAWRQRLATVVNEARQLAGVPADTRARCAAYFLANVDLPIERRIARRELERAGQAEVTVVQNDTVAVLRAGAGRPWGIAVTAGAGINAIGVHPSARVARFLSLGDYAGDSGGGQNTGMLGLRAAVRHRDGRGPATVLSTTVPAHYGLRRPEDVAVAVHRGIIRYDELHVLAPLVFAAARAGDAVATRIIAGFADEVVTMVNALVRRLRLTRSDVEVVLGGGTLQSADGLPLDRVTDGILARAPAAQVTVLRVPPVFGAAVEAFDRIGVDASTLAEVKDTFTGSASD</sequence>
<keyword evidence="3" id="KW-1185">Reference proteome</keyword>
<dbReference type="Pfam" id="PF01869">
    <property type="entry name" value="BcrAD_BadFG"/>
    <property type="match status" value="1"/>
</dbReference>
<gene>
    <name evidence="2" type="ORF">Amac_003710</name>
</gene>
<dbReference type="Proteomes" id="UP000331127">
    <property type="component" value="Unassembled WGS sequence"/>
</dbReference>